<sequence length="163" mass="17433">MLDLAELMLPRSQRWVAARAGVGTQTLRNLHRIGLMPAADELRAVDAVLALCASTLSATRSTNRKAKPGARTEEALARDHQVLALARQLLEGGPVEKRTTLVVDGNRVEAQHALEAVADWLHQDVDAPEPLVLMPLGRWATSLLRIVAEEGGAGSEDVPALAG</sequence>
<dbReference type="EMBL" id="JNAD02000013">
    <property type="protein sequence ID" value="RKM92631.1"/>
    <property type="molecule type" value="Genomic_DNA"/>
</dbReference>
<proteinExistence type="predicted"/>
<evidence type="ECO:0000313" key="2">
    <source>
        <dbReference type="Proteomes" id="UP000028058"/>
    </source>
</evidence>
<dbReference type="RefSeq" id="WP_050364034.1">
    <property type="nucleotide sequence ID" value="NZ_JNAD02000013.1"/>
</dbReference>
<comment type="caution">
    <text evidence="1">The sequence shown here is derived from an EMBL/GenBank/DDBJ whole genome shotgun (WGS) entry which is preliminary data.</text>
</comment>
<dbReference type="AlphaFoldDB" id="A0A420UY40"/>
<gene>
    <name evidence="1" type="ORF">SFRA_024920</name>
</gene>
<protein>
    <submittedName>
        <fullName evidence="1">Uncharacterized protein</fullName>
    </submittedName>
</protein>
<accession>A0A420UY40</accession>
<keyword evidence="2" id="KW-1185">Reference proteome</keyword>
<name>A0A420UY40_9ACTN</name>
<dbReference type="Proteomes" id="UP000028058">
    <property type="component" value="Unassembled WGS sequence"/>
</dbReference>
<organism evidence="1 2">
    <name type="scientific">Streptomyces xinghaiensis</name>
    <dbReference type="NCBI Taxonomy" id="1038928"/>
    <lineage>
        <taxon>Bacteria</taxon>
        <taxon>Bacillati</taxon>
        <taxon>Actinomycetota</taxon>
        <taxon>Actinomycetes</taxon>
        <taxon>Kitasatosporales</taxon>
        <taxon>Streptomycetaceae</taxon>
        <taxon>Streptomyces</taxon>
    </lineage>
</organism>
<reference evidence="1 2" key="1">
    <citation type="journal article" date="2014" name="Genome Announc.">
        <title>Draft Genome Sequence of Streptomyces fradiae ATCC 19609, a Strain Highly Sensitive to Antibiotics.</title>
        <authorList>
            <person name="Bekker O.B."/>
            <person name="Klimina K.M."/>
            <person name="Vatlin A.A."/>
            <person name="Zakharevich N.V."/>
            <person name="Kasianov A.S."/>
            <person name="Danilenko V.N."/>
        </authorList>
    </citation>
    <scope>NUCLEOTIDE SEQUENCE [LARGE SCALE GENOMIC DNA]</scope>
    <source>
        <strain evidence="1 2">ATCC 19609</strain>
    </source>
</reference>
<evidence type="ECO:0000313" key="1">
    <source>
        <dbReference type="EMBL" id="RKM92631.1"/>
    </source>
</evidence>